<feature type="domain" description="DUF2341" evidence="1">
    <location>
        <begin position="111"/>
        <end position="186"/>
    </location>
</feature>
<keyword evidence="3" id="KW-1185">Reference proteome</keyword>
<accession>A0A2V2MY59</accession>
<evidence type="ECO:0000313" key="2">
    <source>
        <dbReference type="EMBL" id="PWR72872.1"/>
    </source>
</evidence>
<gene>
    <name evidence="2" type="ORF">DK846_07955</name>
</gene>
<name>A0A2V2MY59_9EURY</name>
<organism evidence="2 3">
    <name type="scientific">Methanospirillum lacunae</name>
    <dbReference type="NCBI Taxonomy" id="668570"/>
    <lineage>
        <taxon>Archaea</taxon>
        <taxon>Methanobacteriati</taxon>
        <taxon>Methanobacteriota</taxon>
        <taxon>Stenosarchaea group</taxon>
        <taxon>Methanomicrobia</taxon>
        <taxon>Methanomicrobiales</taxon>
        <taxon>Methanospirillaceae</taxon>
        <taxon>Methanospirillum</taxon>
    </lineage>
</organism>
<evidence type="ECO:0000313" key="3">
    <source>
        <dbReference type="Proteomes" id="UP000245657"/>
    </source>
</evidence>
<dbReference type="Proteomes" id="UP000245657">
    <property type="component" value="Unassembled WGS sequence"/>
</dbReference>
<feature type="non-terminal residue" evidence="2">
    <location>
        <position position="190"/>
    </location>
</feature>
<proteinExistence type="predicted"/>
<sequence>MEINMIGKFQGFVLICIFIGVVIGCNLSVHADNTVSGDINIKDTSSATGTVTVASGAPAFLSGWNYRKLHAIGGSPDGDLTNYPIRLQIYRDGITTQSGNVIQVGTNVTSDYRDIRFTDVIGNILPYWIESVNSTAAAVWVKLPTLPKGGAQLYVYYGNSTASSVSSGGSVFTLFDDFNSVNSNWTQSGG</sequence>
<reference evidence="2 3" key="1">
    <citation type="submission" date="2018-05" db="EMBL/GenBank/DDBJ databases">
        <title>Draft genome of Methanospirillum lacunae Ki8-1.</title>
        <authorList>
            <person name="Dueholm M.S."/>
            <person name="Nielsen P.H."/>
            <person name="Bakmann L.F."/>
            <person name="Otzen D.E."/>
        </authorList>
    </citation>
    <scope>NUCLEOTIDE SEQUENCE [LARGE SCALE GENOMIC DNA]</scope>
    <source>
        <strain evidence="2 3">Ki8-1</strain>
    </source>
</reference>
<dbReference type="AlphaFoldDB" id="A0A2V2MY59"/>
<protein>
    <recommendedName>
        <fullName evidence="1">DUF2341 domain-containing protein</fullName>
    </recommendedName>
</protein>
<dbReference type="InterPro" id="IPR018765">
    <property type="entry name" value="DUF2341"/>
</dbReference>
<dbReference type="EMBL" id="QGMY01000006">
    <property type="protein sequence ID" value="PWR72872.1"/>
    <property type="molecule type" value="Genomic_DNA"/>
</dbReference>
<comment type="caution">
    <text evidence="2">The sequence shown here is derived from an EMBL/GenBank/DDBJ whole genome shotgun (WGS) entry which is preliminary data.</text>
</comment>
<dbReference type="Pfam" id="PF10102">
    <property type="entry name" value="DUF2341"/>
    <property type="match status" value="1"/>
</dbReference>
<evidence type="ECO:0000259" key="1">
    <source>
        <dbReference type="Pfam" id="PF10102"/>
    </source>
</evidence>